<evidence type="ECO:0000256" key="3">
    <source>
        <dbReference type="SAM" id="MobiDB-lite"/>
    </source>
</evidence>
<dbReference type="SMART" id="SM00066">
    <property type="entry name" value="GAL4"/>
    <property type="match status" value="1"/>
</dbReference>
<evidence type="ECO:0000256" key="1">
    <source>
        <dbReference type="ARBA" id="ARBA00004123"/>
    </source>
</evidence>
<dbReference type="PROSITE" id="PS50048">
    <property type="entry name" value="ZN2_CY6_FUNGAL_2"/>
    <property type="match status" value="1"/>
</dbReference>
<accession>A0A9N9UU72</accession>
<dbReference type="OrthoDB" id="5142772at2759"/>
<reference evidence="6" key="1">
    <citation type="submission" date="2019-06" db="EMBL/GenBank/DDBJ databases">
        <authorList>
            <person name="Broberg M."/>
        </authorList>
    </citation>
    <scope>NUCLEOTIDE SEQUENCE [LARGE SCALE GENOMIC DNA]</scope>
</reference>
<dbReference type="Gene3D" id="4.10.240.10">
    <property type="entry name" value="Zn(2)-C6 fungal-type DNA-binding domain"/>
    <property type="match status" value="1"/>
</dbReference>
<dbReference type="EMBL" id="CABFNO020001563">
    <property type="protein sequence ID" value="CAH0003041.1"/>
    <property type="molecule type" value="Genomic_DNA"/>
</dbReference>
<dbReference type="Proteomes" id="UP000754883">
    <property type="component" value="Unassembled WGS sequence"/>
</dbReference>
<dbReference type="InterPro" id="IPR021858">
    <property type="entry name" value="Fun_TF"/>
</dbReference>
<feature type="region of interest" description="Disordered" evidence="3">
    <location>
        <begin position="52"/>
        <end position="89"/>
    </location>
</feature>
<dbReference type="Pfam" id="PF00172">
    <property type="entry name" value="Zn_clus"/>
    <property type="match status" value="1"/>
</dbReference>
<dbReference type="GO" id="GO:0008270">
    <property type="term" value="F:zinc ion binding"/>
    <property type="evidence" value="ECO:0007669"/>
    <property type="project" value="InterPro"/>
</dbReference>
<evidence type="ECO:0000256" key="2">
    <source>
        <dbReference type="ARBA" id="ARBA00023242"/>
    </source>
</evidence>
<keyword evidence="2" id="KW-0539">Nucleus</keyword>
<comment type="caution">
    <text evidence="5">The sequence shown here is derived from an EMBL/GenBank/DDBJ whole genome shotgun (WGS) entry which is preliminary data.</text>
</comment>
<dbReference type="SUPFAM" id="SSF57701">
    <property type="entry name" value="Zn2/Cys6 DNA-binding domain"/>
    <property type="match status" value="1"/>
</dbReference>
<feature type="domain" description="Zn(2)-C6 fungal-type" evidence="4">
    <location>
        <begin position="8"/>
        <end position="36"/>
    </location>
</feature>
<dbReference type="Pfam" id="PF11951">
    <property type="entry name" value="Fungal_trans_2"/>
    <property type="match status" value="1"/>
</dbReference>
<dbReference type="PANTHER" id="PTHR37534:SF49">
    <property type="entry name" value="LYSINE BIOSYNTHESIS REGULATORY PROTEIN LYS14"/>
    <property type="match status" value="1"/>
</dbReference>
<keyword evidence="6" id="KW-1185">Reference proteome</keyword>
<organism evidence="5 6">
    <name type="scientific">Clonostachys byssicola</name>
    <dbReference type="NCBI Taxonomy" id="160290"/>
    <lineage>
        <taxon>Eukaryota</taxon>
        <taxon>Fungi</taxon>
        <taxon>Dikarya</taxon>
        <taxon>Ascomycota</taxon>
        <taxon>Pezizomycotina</taxon>
        <taxon>Sordariomycetes</taxon>
        <taxon>Hypocreomycetidae</taxon>
        <taxon>Hypocreales</taxon>
        <taxon>Bionectriaceae</taxon>
        <taxon>Clonostachys</taxon>
    </lineage>
</organism>
<dbReference type="GO" id="GO:0000976">
    <property type="term" value="F:transcription cis-regulatory region binding"/>
    <property type="evidence" value="ECO:0007669"/>
    <property type="project" value="TreeGrafter"/>
</dbReference>
<evidence type="ECO:0000313" key="6">
    <source>
        <dbReference type="Proteomes" id="UP000754883"/>
    </source>
</evidence>
<dbReference type="GO" id="GO:0045944">
    <property type="term" value="P:positive regulation of transcription by RNA polymerase II"/>
    <property type="evidence" value="ECO:0007669"/>
    <property type="project" value="TreeGrafter"/>
</dbReference>
<evidence type="ECO:0000259" key="4">
    <source>
        <dbReference type="PROSITE" id="PS50048"/>
    </source>
</evidence>
<evidence type="ECO:0000313" key="5">
    <source>
        <dbReference type="EMBL" id="CAH0003041.1"/>
    </source>
</evidence>
<sequence length="492" mass="55050">MDKKAHPDCRTCRRRRIRCDRQRPSCLKCVSRDLSCPGYGRRIQWVNGVASRGRLKGHPTPNPDHQDDAPESEHVNSAAISSPGDGQAMDQHIQDVETGAVVLFQPRRIPELREDTAVFLDYYDKSIAGLMVWFDSDDNAYRSCALPLARRQPGLFLAIAAVSAFHGSSASPSFPDQARDRCLAVLNQSTQDLTRRLSTGSNLSARSDTLQAEWLLASILVISTYEMVRGRILASEGHKRAARSLLNLFTTSSSSQSDFFLFLRNQLAIHDVLSSITAFHDPSDLLATVVPYHTPTTLFTDYLSLVHAVTLLSRNLPPPVLPDHYSLADPCSTRDAFEQARASTLLASARLPFKTAPLRRDFTRIVDIFHSAALLYAHRCLGFIFSADDNVTRLEHALLSRRLLDQLLRLEDVRAWPQNLLWPAFIAGVECHGDRAAQGVVEGLCRSLYDITRFGHYLGVLDFLRAFWGGDRDDWRGLAGEWEAEGRRVLLS</sequence>
<dbReference type="AlphaFoldDB" id="A0A9N9UU72"/>
<dbReference type="PANTHER" id="PTHR37534">
    <property type="entry name" value="TRANSCRIPTIONAL ACTIVATOR PROTEIN UGA3"/>
    <property type="match status" value="1"/>
</dbReference>
<dbReference type="GO" id="GO:0005634">
    <property type="term" value="C:nucleus"/>
    <property type="evidence" value="ECO:0007669"/>
    <property type="project" value="UniProtKB-SubCell"/>
</dbReference>
<feature type="compositionally biased region" description="Basic and acidic residues" evidence="3">
    <location>
        <begin position="64"/>
        <end position="74"/>
    </location>
</feature>
<dbReference type="GO" id="GO:0000981">
    <property type="term" value="F:DNA-binding transcription factor activity, RNA polymerase II-specific"/>
    <property type="evidence" value="ECO:0007669"/>
    <property type="project" value="InterPro"/>
</dbReference>
<dbReference type="InterPro" id="IPR001138">
    <property type="entry name" value="Zn2Cys6_DnaBD"/>
</dbReference>
<dbReference type="InterPro" id="IPR036864">
    <property type="entry name" value="Zn2-C6_fun-type_DNA-bd_sf"/>
</dbReference>
<gene>
    <name evidence="5" type="ORF">CBYS24578_00011394</name>
</gene>
<comment type="subcellular location">
    <subcellularLocation>
        <location evidence="1">Nucleus</location>
    </subcellularLocation>
</comment>
<protein>
    <recommendedName>
        <fullName evidence="4">Zn(2)-C6 fungal-type domain-containing protein</fullName>
    </recommendedName>
</protein>
<proteinExistence type="predicted"/>
<reference evidence="5 6" key="2">
    <citation type="submission" date="2021-10" db="EMBL/GenBank/DDBJ databases">
        <authorList>
            <person name="Piombo E."/>
        </authorList>
    </citation>
    <scope>NUCLEOTIDE SEQUENCE [LARGE SCALE GENOMIC DNA]</scope>
</reference>
<name>A0A9N9UU72_9HYPO</name>